<reference evidence="4 5" key="1">
    <citation type="journal article" date="2015" name="Sci. Rep.">
        <title>Chromosome-level genome map provides insights into diverse defense mechanisms in the medicinal fungus Ganoderma sinense.</title>
        <authorList>
            <person name="Zhu Y."/>
            <person name="Xu J."/>
            <person name="Sun C."/>
            <person name="Zhou S."/>
            <person name="Xu H."/>
            <person name="Nelson D.R."/>
            <person name="Qian J."/>
            <person name="Song J."/>
            <person name="Luo H."/>
            <person name="Xiang L."/>
            <person name="Li Y."/>
            <person name="Xu Z."/>
            <person name="Ji A."/>
            <person name="Wang L."/>
            <person name="Lu S."/>
            <person name="Hayward A."/>
            <person name="Sun W."/>
            <person name="Li X."/>
            <person name="Schwartz D.C."/>
            <person name="Wang Y."/>
            <person name="Chen S."/>
        </authorList>
    </citation>
    <scope>NUCLEOTIDE SEQUENCE [LARGE SCALE GENOMIC DNA]</scope>
    <source>
        <strain evidence="4 5">ZZ0214-1</strain>
    </source>
</reference>
<dbReference type="SUPFAM" id="SSF57850">
    <property type="entry name" value="RING/U-box"/>
    <property type="match status" value="1"/>
</dbReference>
<dbReference type="InterPro" id="IPR001841">
    <property type="entry name" value="Znf_RING"/>
</dbReference>
<sequence>MQSPLARTQSPDEFDTLPDDYDFSAVQVLPRASPPQPRPHPDPDEYDIYNETDTFADIDLDTIAELGPPAQPVPGPFTSLVAQPPTNTQPPPERGSLMGSQHRRGSGSGSTTSTQYSFDDVNSAFLEEVNAIERNAVRTAQAASDPSPIASQVDEPPLTQPAPPNSGVSRTTTSTTSSLLGSQITNVSSTKRKRSFNDDLLPTSNKKSKGKGKPKDPHASARAILTEMEESVQCPICCEIFVAPHVGIPCGHSYCGDCCIRWMKQNPGRRPSCPTCRAQLTNNILVVPNYSLQHAIDKHIAALSTTGVVDWQPTGVRYQERQRRQGQWAEMSGELAVLQSTQWDLQNPDSPPNSQLVAFINAQAQAALEESSSSEDESADEDSAQSSPDLFAFFSTPPRQA</sequence>
<evidence type="ECO:0000313" key="4">
    <source>
        <dbReference type="EMBL" id="PIL29630.1"/>
    </source>
</evidence>
<feature type="compositionally biased region" description="Acidic residues" evidence="2">
    <location>
        <begin position="372"/>
        <end position="383"/>
    </location>
</feature>
<feature type="domain" description="RING-type" evidence="3">
    <location>
        <begin position="234"/>
        <end position="277"/>
    </location>
</feature>
<feature type="compositionally biased region" description="Low complexity" evidence="2">
    <location>
        <begin position="166"/>
        <end position="182"/>
    </location>
</feature>
<evidence type="ECO:0000259" key="3">
    <source>
        <dbReference type="PROSITE" id="PS50089"/>
    </source>
</evidence>
<gene>
    <name evidence="4" type="ORF">GSI_08267</name>
</gene>
<dbReference type="PANTHER" id="PTHR23327">
    <property type="entry name" value="RING FINGER PROTEIN 127"/>
    <property type="match status" value="1"/>
</dbReference>
<proteinExistence type="predicted"/>
<dbReference type="InterPro" id="IPR013083">
    <property type="entry name" value="Znf_RING/FYVE/PHD"/>
</dbReference>
<dbReference type="EMBL" id="AYKW01000020">
    <property type="protein sequence ID" value="PIL29630.1"/>
    <property type="molecule type" value="Genomic_DNA"/>
</dbReference>
<feature type="compositionally biased region" description="Polar residues" evidence="2">
    <location>
        <begin position="1"/>
        <end position="11"/>
    </location>
</feature>
<dbReference type="AlphaFoldDB" id="A0A2G8S776"/>
<dbReference type="OrthoDB" id="6105938at2759"/>
<evidence type="ECO:0000313" key="5">
    <source>
        <dbReference type="Proteomes" id="UP000230002"/>
    </source>
</evidence>
<dbReference type="Gene3D" id="3.30.40.10">
    <property type="entry name" value="Zinc/RING finger domain, C3HC4 (zinc finger)"/>
    <property type="match status" value="1"/>
</dbReference>
<feature type="region of interest" description="Disordered" evidence="2">
    <location>
        <begin position="138"/>
        <end position="220"/>
    </location>
</feature>
<feature type="region of interest" description="Disordered" evidence="2">
    <location>
        <begin position="1"/>
        <end position="20"/>
    </location>
</feature>
<dbReference type="STRING" id="1077348.A0A2G8S776"/>
<feature type="region of interest" description="Disordered" evidence="2">
    <location>
        <begin position="28"/>
        <end position="48"/>
    </location>
</feature>
<keyword evidence="1" id="KW-0479">Metal-binding</keyword>
<comment type="caution">
    <text evidence="4">The sequence shown here is derived from an EMBL/GenBank/DDBJ whole genome shotgun (WGS) entry which is preliminary data.</text>
</comment>
<evidence type="ECO:0000256" key="1">
    <source>
        <dbReference type="PROSITE-ProRule" id="PRU00175"/>
    </source>
</evidence>
<keyword evidence="1" id="KW-0863">Zinc-finger</keyword>
<accession>A0A2G8S776</accession>
<organism evidence="4 5">
    <name type="scientific">Ganoderma sinense ZZ0214-1</name>
    <dbReference type="NCBI Taxonomy" id="1077348"/>
    <lineage>
        <taxon>Eukaryota</taxon>
        <taxon>Fungi</taxon>
        <taxon>Dikarya</taxon>
        <taxon>Basidiomycota</taxon>
        <taxon>Agaricomycotina</taxon>
        <taxon>Agaricomycetes</taxon>
        <taxon>Polyporales</taxon>
        <taxon>Polyporaceae</taxon>
        <taxon>Ganoderma</taxon>
    </lineage>
</organism>
<name>A0A2G8S776_9APHY</name>
<keyword evidence="5" id="KW-1185">Reference proteome</keyword>
<evidence type="ECO:0000256" key="2">
    <source>
        <dbReference type="SAM" id="MobiDB-lite"/>
    </source>
</evidence>
<keyword evidence="1" id="KW-0862">Zinc</keyword>
<feature type="region of interest" description="Disordered" evidence="2">
    <location>
        <begin position="65"/>
        <end position="116"/>
    </location>
</feature>
<dbReference type="GO" id="GO:0008270">
    <property type="term" value="F:zinc ion binding"/>
    <property type="evidence" value="ECO:0007669"/>
    <property type="project" value="UniProtKB-KW"/>
</dbReference>
<dbReference type="Pfam" id="PF13923">
    <property type="entry name" value="zf-C3HC4_2"/>
    <property type="match status" value="1"/>
</dbReference>
<dbReference type="PROSITE" id="PS50089">
    <property type="entry name" value="ZF_RING_2"/>
    <property type="match status" value="1"/>
</dbReference>
<feature type="region of interest" description="Disordered" evidence="2">
    <location>
        <begin position="367"/>
        <end position="401"/>
    </location>
</feature>
<protein>
    <recommendedName>
        <fullName evidence="3">RING-type domain-containing protein</fullName>
    </recommendedName>
</protein>
<dbReference type="Proteomes" id="UP000230002">
    <property type="component" value="Unassembled WGS sequence"/>
</dbReference>